<sequence length="191" mass="22509">MRLIWHLLCCLPMIWASFQLMGQQALADPGKDIVLHTGMWSLYFLFFSLSITPLRLLGVRSLSLTYRRLFGLYAFTYACLHLLAYLTFILGWRLDLIQVELLERPYIWVGTFAFVILFILAMTSNRASQRRLKRNWARLHRGVYIAVIAVLIHYWMQVRAGYAEQLGYTLLLVLLFLPRLWKFFKKVKNTA</sequence>
<evidence type="ECO:0000256" key="2">
    <source>
        <dbReference type="ARBA" id="ARBA00022448"/>
    </source>
</evidence>
<feature type="transmembrane region" description="Helical" evidence="8">
    <location>
        <begin position="162"/>
        <end position="181"/>
    </location>
</feature>
<evidence type="ECO:0000256" key="1">
    <source>
        <dbReference type="ARBA" id="ARBA00004141"/>
    </source>
</evidence>
<comment type="caution">
    <text evidence="8">Lacks conserved residue(s) required for the propagation of feature annotation.</text>
</comment>
<feature type="transmembrane region" description="Helical" evidence="8">
    <location>
        <begin position="69"/>
        <end position="94"/>
    </location>
</feature>
<dbReference type="EMBL" id="SMRS01000006">
    <property type="protein sequence ID" value="KAA0874280.1"/>
    <property type="molecule type" value="Genomic_DNA"/>
</dbReference>
<accession>A0A5A9W0I6</accession>
<evidence type="ECO:0000256" key="6">
    <source>
        <dbReference type="ARBA" id="ARBA00023004"/>
    </source>
</evidence>
<keyword evidence="8" id="KW-0249">Electron transport</keyword>
<keyword evidence="4 8" id="KW-0812">Transmembrane</keyword>
<dbReference type="GO" id="GO:0030091">
    <property type="term" value="P:protein repair"/>
    <property type="evidence" value="ECO:0007669"/>
    <property type="project" value="UniProtKB-UniRule"/>
</dbReference>
<comment type="subunit">
    <text evidence="8">Heterodimer of a catalytic subunit (MsrP) and a heme-binding subunit (MsrQ).</text>
</comment>
<dbReference type="InterPro" id="IPR013130">
    <property type="entry name" value="Fe3_Rdtase_TM_dom"/>
</dbReference>
<dbReference type="GO" id="GO:0020037">
    <property type="term" value="F:heme binding"/>
    <property type="evidence" value="ECO:0007669"/>
    <property type="project" value="UniProtKB-UniRule"/>
</dbReference>
<keyword evidence="6 8" id="KW-0408">Iron</keyword>
<dbReference type="PANTHER" id="PTHR36964:SF1">
    <property type="entry name" value="PROTEIN-METHIONINE-SULFOXIDE REDUCTASE HEME-BINDING SUBUNIT MSRQ"/>
    <property type="match status" value="1"/>
</dbReference>
<keyword evidence="7 8" id="KW-0472">Membrane</keyword>
<keyword evidence="8" id="KW-0479">Metal-binding</keyword>
<keyword evidence="11" id="KW-1185">Reference proteome</keyword>
<dbReference type="GO" id="GO:0010181">
    <property type="term" value="F:FMN binding"/>
    <property type="evidence" value="ECO:0007669"/>
    <property type="project" value="UniProtKB-UniRule"/>
</dbReference>
<dbReference type="GO" id="GO:0005886">
    <property type="term" value="C:plasma membrane"/>
    <property type="evidence" value="ECO:0007669"/>
    <property type="project" value="UniProtKB-SubCell"/>
</dbReference>
<gene>
    <name evidence="8" type="primary">msrQ</name>
    <name evidence="10" type="ORF">E1H14_08360</name>
</gene>
<comment type="cofactor">
    <cofactor evidence="8">
        <name>heme b</name>
        <dbReference type="ChEBI" id="CHEBI:60344"/>
    </cofactor>
    <text evidence="8">Binds 1 heme b (iron(II)-protoporphyrin IX) group per subunit.</text>
</comment>
<evidence type="ECO:0000313" key="10">
    <source>
        <dbReference type="EMBL" id="KAA0874280.1"/>
    </source>
</evidence>
<feature type="transmembrane region" description="Helical" evidence="8">
    <location>
        <begin position="37"/>
        <end position="57"/>
    </location>
</feature>
<keyword evidence="3 8" id="KW-0349">Heme</keyword>
<evidence type="ECO:0000313" key="11">
    <source>
        <dbReference type="Proteomes" id="UP000325302"/>
    </source>
</evidence>
<feature type="domain" description="Ferric oxidoreductase" evidence="9">
    <location>
        <begin position="37"/>
        <end position="150"/>
    </location>
</feature>
<dbReference type="GO" id="GO:0046872">
    <property type="term" value="F:metal ion binding"/>
    <property type="evidence" value="ECO:0007669"/>
    <property type="project" value="UniProtKB-KW"/>
</dbReference>
<dbReference type="AlphaFoldDB" id="A0A5A9W0I6"/>
<keyword evidence="5 8" id="KW-1133">Transmembrane helix</keyword>
<protein>
    <recommendedName>
        <fullName evidence="8">Protein-methionine-sulfoxide reductase heme-binding subunit MsrQ</fullName>
    </recommendedName>
    <alternativeName>
        <fullName evidence="8">Flavocytochrome MsrQ</fullName>
    </alternativeName>
</protein>
<dbReference type="InterPro" id="IPR022837">
    <property type="entry name" value="MsrQ-like"/>
</dbReference>
<evidence type="ECO:0000256" key="7">
    <source>
        <dbReference type="ARBA" id="ARBA00023136"/>
    </source>
</evidence>
<evidence type="ECO:0000256" key="4">
    <source>
        <dbReference type="ARBA" id="ARBA00022692"/>
    </source>
</evidence>
<dbReference type="GO" id="GO:0016679">
    <property type="term" value="F:oxidoreductase activity, acting on diphenols and related substances as donors"/>
    <property type="evidence" value="ECO:0007669"/>
    <property type="project" value="TreeGrafter"/>
</dbReference>
<comment type="similarity">
    <text evidence="8">Belongs to the MsrQ family.</text>
</comment>
<comment type="subcellular location">
    <subcellularLocation>
        <location evidence="8">Cell membrane</location>
        <topology evidence="8">Multi-pass membrane protein</topology>
    </subcellularLocation>
    <subcellularLocation>
        <location evidence="1">Membrane</location>
        <topology evidence="1">Multi-pass membrane protein</topology>
    </subcellularLocation>
</comment>
<feature type="transmembrane region" description="Helical" evidence="8">
    <location>
        <begin position="106"/>
        <end position="127"/>
    </location>
</feature>
<feature type="transmembrane region" description="Helical" evidence="8">
    <location>
        <begin position="139"/>
        <end position="156"/>
    </location>
</feature>
<keyword evidence="8" id="KW-0285">Flavoprotein</keyword>
<evidence type="ECO:0000256" key="5">
    <source>
        <dbReference type="ARBA" id="ARBA00022989"/>
    </source>
</evidence>
<evidence type="ECO:0000256" key="3">
    <source>
        <dbReference type="ARBA" id="ARBA00022617"/>
    </source>
</evidence>
<comment type="cofactor">
    <cofactor evidence="8">
        <name>FMN</name>
        <dbReference type="ChEBI" id="CHEBI:58210"/>
    </cofactor>
    <text evidence="8">Binds 1 FMN per subunit.</text>
</comment>
<keyword evidence="8" id="KW-0288">FMN</keyword>
<dbReference type="HAMAP" id="MF_01207">
    <property type="entry name" value="MsrQ"/>
    <property type="match status" value="1"/>
</dbReference>
<dbReference type="OrthoDB" id="9788328at2"/>
<comment type="caution">
    <text evidence="10">The sequence shown here is derived from an EMBL/GenBank/DDBJ whole genome shotgun (WGS) entry which is preliminary data.</text>
</comment>
<dbReference type="GO" id="GO:0009055">
    <property type="term" value="F:electron transfer activity"/>
    <property type="evidence" value="ECO:0007669"/>
    <property type="project" value="UniProtKB-UniRule"/>
</dbReference>
<keyword evidence="8" id="KW-1003">Cell membrane</keyword>
<keyword evidence="2 8" id="KW-0813">Transport</keyword>
<comment type="function">
    <text evidence="8">Part of the MsrPQ system that repairs oxidized periplasmic proteins containing methionine sulfoxide residues (Met-O), using respiratory chain electrons. Thus protects these proteins from oxidative-stress damage caused by reactive species of oxygen and chlorine generated by the host defense mechanisms. MsrPQ is essential for the maintenance of envelope integrity under bleach stress, rescuing a wide series of structurally unrelated periplasmic proteins from methionine oxidation. MsrQ provides electrons for reduction to the reductase catalytic subunit MsrP, using the quinone pool of the respiratory chain.</text>
</comment>
<dbReference type="Proteomes" id="UP000325302">
    <property type="component" value="Unassembled WGS sequence"/>
</dbReference>
<organism evidence="10 11">
    <name type="scientific">Nitrincola tapanii</name>
    <dbReference type="NCBI Taxonomy" id="1708751"/>
    <lineage>
        <taxon>Bacteria</taxon>
        <taxon>Pseudomonadati</taxon>
        <taxon>Pseudomonadota</taxon>
        <taxon>Gammaproteobacteria</taxon>
        <taxon>Oceanospirillales</taxon>
        <taxon>Oceanospirillaceae</taxon>
        <taxon>Nitrincola</taxon>
    </lineage>
</organism>
<dbReference type="PANTHER" id="PTHR36964">
    <property type="entry name" value="PROTEIN-METHIONINE-SULFOXIDE REDUCTASE HEME-BINDING SUBUNIT MSRQ"/>
    <property type="match status" value="1"/>
</dbReference>
<dbReference type="Pfam" id="PF01794">
    <property type="entry name" value="Ferric_reduct"/>
    <property type="match status" value="1"/>
</dbReference>
<name>A0A5A9W0I6_9GAMM</name>
<evidence type="ECO:0000256" key="8">
    <source>
        <dbReference type="HAMAP-Rule" id="MF_01207"/>
    </source>
</evidence>
<reference evidence="10 11" key="1">
    <citation type="submission" date="2019-03" db="EMBL/GenBank/DDBJ databases">
        <title>Nitrincola sp. nov. isolated from an Indian soda lake.</title>
        <authorList>
            <person name="Joshi A."/>
            <person name="Thite S.V."/>
            <person name="Joseph N."/>
            <person name="Dhotre D."/>
            <person name="Moorthy M."/>
            <person name="Shouche Y.S."/>
        </authorList>
    </citation>
    <scope>NUCLEOTIDE SEQUENCE [LARGE SCALE GENOMIC DNA]</scope>
    <source>
        <strain evidence="10 11">MEB193</strain>
    </source>
</reference>
<proteinExistence type="inferred from homology"/>
<evidence type="ECO:0000259" key="9">
    <source>
        <dbReference type="Pfam" id="PF01794"/>
    </source>
</evidence>